<evidence type="ECO:0000256" key="1">
    <source>
        <dbReference type="SAM" id="MobiDB-lite"/>
    </source>
</evidence>
<name>A0A9N8DZW2_9STRA</name>
<dbReference type="EMBL" id="CAICTM010000424">
    <property type="protein sequence ID" value="CAB9510194.1"/>
    <property type="molecule type" value="Genomic_DNA"/>
</dbReference>
<accession>A0A9N8DZW2</accession>
<sequence>MASTAEASNEDSKPDVYSLESLWKRYMEEKKISKELPNGGLLRPQMEALIDQPNYKYLKKHILKLQEQGNKEDICRILKQLAQHELAPGMVPLPLQPRTQHPDVQTFFEVSSVAQTSIDVDDDDSLEVNRSNSSPESVLSDEQTANNGNANPHDSTSLAERLYERYLRAVGWETRYGLIIPATLRDLSIATIMAFGENGVHCADDEESLLAMFNKYGEVAKDTPEGQDPVLLDFDPTHLVQWKQEIIGEYDRFPSNIGMYETLLKLARIRLLLGLLFLARKLH</sequence>
<proteinExistence type="predicted"/>
<keyword evidence="3" id="KW-1185">Reference proteome</keyword>
<organism evidence="2 3">
    <name type="scientific">Seminavis robusta</name>
    <dbReference type="NCBI Taxonomy" id="568900"/>
    <lineage>
        <taxon>Eukaryota</taxon>
        <taxon>Sar</taxon>
        <taxon>Stramenopiles</taxon>
        <taxon>Ochrophyta</taxon>
        <taxon>Bacillariophyta</taxon>
        <taxon>Bacillariophyceae</taxon>
        <taxon>Bacillariophycidae</taxon>
        <taxon>Naviculales</taxon>
        <taxon>Naviculaceae</taxon>
        <taxon>Seminavis</taxon>
    </lineage>
</organism>
<comment type="caution">
    <text evidence="2">The sequence shown here is derived from an EMBL/GenBank/DDBJ whole genome shotgun (WGS) entry which is preliminary data.</text>
</comment>
<protein>
    <submittedName>
        <fullName evidence="2">Uncharacterized protein</fullName>
    </submittedName>
</protein>
<evidence type="ECO:0000313" key="3">
    <source>
        <dbReference type="Proteomes" id="UP001153069"/>
    </source>
</evidence>
<dbReference type="AlphaFoldDB" id="A0A9N8DZW2"/>
<feature type="compositionally biased region" description="Polar residues" evidence="1">
    <location>
        <begin position="128"/>
        <end position="156"/>
    </location>
</feature>
<gene>
    <name evidence="2" type="ORF">SEMRO_425_G140220.1</name>
</gene>
<reference evidence="2" key="1">
    <citation type="submission" date="2020-06" db="EMBL/GenBank/DDBJ databases">
        <authorList>
            <consortium name="Plant Systems Biology data submission"/>
        </authorList>
    </citation>
    <scope>NUCLEOTIDE SEQUENCE</scope>
    <source>
        <strain evidence="2">D6</strain>
    </source>
</reference>
<evidence type="ECO:0000313" key="2">
    <source>
        <dbReference type="EMBL" id="CAB9510194.1"/>
    </source>
</evidence>
<dbReference type="Proteomes" id="UP001153069">
    <property type="component" value="Unassembled WGS sequence"/>
</dbReference>
<feature type="region of interest" description="Disordered" evidence="1">
    <location>
        <begin position="122"/>
        <end position="156"/>
    </location>
</feature>